<feature type="region of interest" description="Disordered" evidence="1">
    <location>
        <begin position="218"/>
        <end position="248"/>
    </location>
</feature>
<evidence type="ECO:0000313" key="3">
    <source>
        <dbReference type="Proteomes" id="UP001064489"/>
    </source>
</evidence>
<organism evidence="2 3">
    <name type="scientific">Acer negundo</name>
    <name type="common">Box elder</name>
    <dbReference type="NCBI Taxonomy" id="4023"/>
    <lineage>
        <taxon>Eukaryota</taxon>
        <taxon>Viridiplantae</taxon>
        <taxon>Streptophyta</taxon>
        <taxon>Embryophyta</taxon>
        <taxon>Tracheophyta</taxon>
        <taxon>Spermatophyta</taxon>
        <taxon>Magnoliopsida</taxon>
        <taxon>eudicotyledons</taxon>
        <taxon>Gunneridae</taxon>
        <taxon>Pentapetalae</taxon>
        <taxon>rosids</taxon>
        <taxon>malvids</taxon>
        <taxon>Sapindales</taxon>
        <taxon>Sapindaceae</taxon>
        <taxon>Hippocastanoideae</taxon>
        <taxon>Acereae</taxon>
        <taxon>Acer</taxon>
    </lineage>
</organism>
<gene>
    <name evidence="2" type="ORF">LWI28_005671</name>
</gene>
<dbReference type="EMBL" id="JAJSOW010000106">
    <property type="protein sequence ID" value="KAI9160165.1"/>
    <property type="molecule type" value="Genomic_DNA"/>
</dbReference>
<proteinExistence type="predicted"/>
<reference evidence="2" key="1">
    <citation type="journal article" date="2022" name="Plant J.">
        <title>Strategies of tolerance reflected in two North American maple genomes.</title>
        <authorList>
            <person name="McEvoy S.L."/>
            <person name="Sezen U.U."/>
            <person name="Trouern-Trend A."/>
            <person name="McMahon S.M."/>
            <person name="Schaberg P.G."/>
            <person name="Yang J."/>
            <person name="Wegrzyn J.L."/>
            <person name="Swenson N.G."/>
        </authorList>
    </citation>
    <scope>NUCLEOTIDE SEQUENCE</scope>
    <source>
        <strain evidence="2">91603</strain>
    </source>
</reference>
<keyword evidence="3" id="KW-1185">Reference proteome</keyword>
<sequence>MKRSSAITITVREIPGTSDELPRCLGLDTRTPLRRYLGLSGLGCLPSPRDTGYPDELPQCLRLGTRPPKKGLRIKWPLVAYQVQKILGISDELPRYLGMVRSTVGRTDWDRCWLAGRMAGWSGEAPSTLTPFHGSPLEAFVISSPNSTTIGFDVLPPAPGYFLLLPVGLLLIAVSASPRGTNYSRRVGNAFYAIRTPWAFPFVQGWLGGETEVRHGVEVDEPEGGTNDSKLGSGELSKPRLLPKQASSSTILDKGEDTFGANRGTGLEVVPSLSLPSIGSLALG</sequence>
<protein>
    <submittedName>
        <fullName evidence="2">Uncharacterized protein</fullName>
    </submittedName>
</protein>
<evidence type="ECO:0000256" key="1">
    <source>
        <dbReference type="SAM" id="MobiDB-lite"/>
    </source>
</evidence>
<comment type="caution">
    <text evidence="2">The sequence shown here is derived from an EMBL/GenBank/DDBJ whole genome shotgun (WGS) entry which is preliminary data.</text>
</comment>
<reference evidence="2" key="2">
    <citation type="submission" date="2023-02" db="EMBL/GenBank/DDBJ databases">
        <authorList>
            <person name="Swenson N.G."/>
            <person name="Wegrzyn J.L."/>
            <person name="Mcevoy S.L."/>
        </authorList>
    </citation>
    <scope>NUCLEOTIDE SEQUENCE</scope>
    <source>
        <strain evidence="2">91603</strain>
        <tissue evidence="2">Leaf</tissue>
    </source>
</reference>
<dbReference type="Proteomes" id="UP001064489">
    <property type="component" value="Chromosome 2"/>
</dbReference>
<dbReference type="AlphaFoldDB" id="A0AAD5NH43"/>
<name>A0AAD5NH43_ACENE</name>
<evidence type="ECO:0000313" key="2">
    <source>
        <dbReference type="EMBL" id="KAI9160165.1"/>
    </source>
</evidence>
<accession>A0AAD5NH43</accession>